<dbReference type="RefSeq" id="WP_191867368.1">
    <property type="nucleotide sequence ID" value="NZ_BMZC01000024.1"/>
</dbReference>
<protein>
    <recommendedName>
        <fullName evidence="2">Fe2OG dioxygenase domain-containing protein</fullName>
    </recommendedName>
</protein>
<organism evidence="3 4">
    <name type="scientific">Paraglaciecola chathamensis</name>
    <dbReference type="NCBI Taxonomy" id="368405"/>
    <lineage>
        <taxon>Bacteria</taxon>
        <taxon>Pseudomonadati</taxon>
        <taxon>Pseudomonadota</taxon>
        <taxon>Gammaproteobacteria</taxon>
        <taxon>Alteromonadales</taxon>
        <taxon>Alteromonadaceae</taxon>
        <taxon>Paraglaciecola</taxon>
    </lineage>
</organism>
<gene>
    <name evidence="3" type="ORF">GCM10011274_46190</name>
</gene>
<dbReference type="AlphaFoldDB" id="A0A8H9LYP2"/>
<name>A0A8H9LYP2_9ALTE</name>
<keyword evidence="1" id="KW-0408">Iron</keyword>
<evidence type="ECO:0000313" key="3">
    <source>
        <dbReference type="EMBL" id="GGZ83390.1"/>
    </source>
</evidence>
<dbReference type="PROSITE" id="PS51471">
    <property type="entry name" value="FE2OG_OXY"/>
    <property type="match status" value="1"/>
</dbReference>
<evidence type="ECO:0000313" key="4">
    <source>
        <dbReference type="Proteomes" id="UP000622604"/>
    </source>
</evidence>
<dbReference type="InterPro" id="IPR005123">
    <property type="entry name" value="Oxoglu/Fe-dep_dioxygenase_dom"/>
</dbReference>
<feature type="domain" description="Fe2OG dioxygenase" evidence="2">
    <location>
        <begin position="176"/>
        <end position="269"/>
    </location>
</feature>
<dbReference type="GO" id="GO:0016491">
    <property type="term" value="F:oxidoreductase activity"/>
    <property type="evidence" value="ECO:0007669"/>
    <property type="project" value="UniProtKB-KW"/>
</dbReference>
<keyword evidence="1" id="KW-0479">Metal-binding</keyword>
<reference evidence="3" key="1">
    <citation type="journal article" date="2014" name="Int. J. Syst. Evol. Microbiol.">
        <title>Complete genome sequence of Corynebacterium casei LMG S-19264T (=DSM 44701T), isolated from a smear-ripened cheese.</title>
        <authorList>
            <consortium name="US DOE Joint Genome Institute (JGI-PGF)"/>
            <person name="Walter F."/>
            <person name="Albersmeier A."/>
            <person name="Kalinowski J."/>
            <person name="Ruckert C."/>
        </authorList>
    </citation>
    <scope>NUCLEOTIDE SEQUENCE</scope>
    <source>
        <strain evidence="3">KCTC 32337</strain>
    </source>
</reference>
<dbReference type="Proteomes" id="UP000622604">
    <property type="component" value="Unassembled WGS sequence"/>
</dbReference>
<keyword evidence="1" id="KW-0560">Oxidoreductase</keyword>
<evidence type="ECO:0000259" key="2">
    <source>
        <dbReference type="PROSITE" id="PS51471"/>
    </source>
</evidence>
<proteinExistence type="inferred from homology"/>
<comment type="similarity">
    <text evidence="1">Belongs to the iron/ascorbate-dependent oxidoreductase family.</text>
</comment>
<dbReference type="GO" id="GO:0046872">
    <property type="term" value="F:metal ion binding"/>
    <property type="evidence" value="ECO:0007669"/>
    <property type="project" value="UniProtKB-KW"/>
</dbReference>
<reference evidence="3" key="2">
    <citation type="submission" date="2020-09" db="EMBL/GenBank/DDBJ databases">
        <authorList>
            <person name="Sun Q."/>
            <person name="Kim S."/>
        </authorList>
    </citation>
    <scope>NUCLEOTIDE SEQUENCE</scope>
    <source>
        <strain evidence="3">KCTC 32337</strain>
    </source>
</reference>
<sequence length="303" mass="34432">MSTNQLHQARNLTLPSREAMLYRVPSVQQFWTHNYDLLSDAWKEWEESQNDSLAPLGTALLDSRLREVVTQAWADPSKESAVLELMHEVAPDVFEFQFFDPQRLADLRAYLEQAWDAQIPLRPPYGIVLNRRGAMLDSRSEGYLAAPSFQAFYREILNTYMRPIARLLFPEIMGYDTQTFGFSIHYKPNTDTSIRPHTDASAVTLNININLPDEPFTGSTVDFYDPSAGKMIPLAFTSGSAMIHRGNVVHAAQPITSGERTNLVLWLFGDNGRMPIQDTQRSEVDAKLRWTMPTGKLDNFAPF</sequence>
<dbReference type="Gene3D" id="2.60.120.620">
    <property type="entry name" value="q2cbj1_9rhob like domain"/>
    <property type="match status" value="1"/>
</dbReference>
<accession>A0A8H9LYP2</accession>
<evidence type="ECO:0000256" key="1">
    <source>
        <dbReference type="RuleBase" id="RU003682"/>
    </source>
</evidence>
<dbReference type="EMBL" id="BMZC01000024">
    <property type="protein sequence ID" value="GGZ83390.1"/>
    <property type="molecule type" value="Genomic_DNA"/>
</dbReference>
<comment type="caution">
    <text evidence="3">The sequence shown here is derived from an EMBL/GenBank/DDBJ whole genome shotgun (WGS) entry which is preliminary data.</text>
</comment>
<dbReference type="SUPFAM" id="SSF51197">
    <property type="entry name" value="Clavaminate synthase-like"/>
    <property type="match status" value="1"/>
</dbReference>